<reference evidence="3 4" key="1">
    <citation type="submission" date="2016-10" db="EMBL/GenBank/DDBJ databases">
        <authorList>
            <person name="de Groot N.N."/>
        </authorList>
    </citation>
    <scope>NUCLEOTIDE SEQUENCE [LARGE SCALE GENOMIC DNA]</scope>
    <source>
        <strain evidence="3 4">CPCC 201354</strain>
    </source>
</reference>
<dbReference type="STRING" id="504805.SAMN05421505_10628"/>
<proteinExistence type="predicted"/>
<gene>
    <name evidence="3" type="ORF">SAMN05421505_10628</name>
</gene>
<evidence type="ECO:0008006" key="5">
    <source>
        <dbReference type="Google" id="ProtNLM"/>
    </source>
</evidence>
<keyword evidence="2" id="KW-0812">Transmembrane</keyword>
<dbReference type="Proteomes" id="UP000198923">
    <property type="component" value="Unassembled WGS sequence"/>
</dbReference>
<feature type="transmembrane region" description="Helical" evidence="2">
    <location>
        <begin position="6"/>
        <end position="27"/>
    </location>
</feature>
<dbReference type="EMBL" id="FNCN01000006">
    <property type="protein sequence ID" value="SDG62814.1"/>
    <property type="molecule type" value="Genomic_DNA"/>
</dbReference>
<accession>A0A1G7VSR7</accession>
<protein>
    <recommendedName>
        <fullName evidence="5">DUF3558 domain-containing protein</fullName>
    </recommendedName>
</protein>
<feature type="compositionally biased region" description="Low complexity" evidence="1">
    <location>
        <begin position="35"/>
        <end position="47"/>
    </location>
</feature>
<name>A0A1G7VSR7_9ACTN</name>
<dbReference type="AlphaFoldDB" id="A0A1G7VSR7"/>
<keyword evidence="2" id="KW-1133">Transmembrane helix</keyword>
<sequence>MLVPRSIVALTGVLIVGMAAAIGVLLAPSFRGDPKAGAAPTPSASPGGKEKGRFAAEPPRACSLLDDKQLADLIANYRVSEVSKGECNWLNISDWTKPSTAKYDLRVRLVTQKPDGFEVNKAREFFTGRRGDVARTASTPPPNGPRDLRNLGEEAFMVGTYSKFNLYGGSYKVAVHFRTSNLNAEVQFEQGGVKEDKDGRIATGAEKVARLIADALKN</sequence>
<feature type="region of interest" description="Disordered" evidence="1">
    <location>
        <begin position="33"/>
        <end position="56"/>
    </location>
</feature>
<keyword evidence="2" id="KW-0472">Membrane</keyword>
<evidence type="ECO:0000256" key="1">
    <source>
        <dbReference type="SAM" id="MobiDB-lite"/>
    </source>
</evidence>
<evidence type="ECO:0000313" key="3">
    <source>
        <dbReference type="EMBL" id="SDG62814.1"/>
    </source>
</evidence>
<organism evidence="3 4">
    <name type="scientific">Sinosporangium album</name>
    <dbReference type="NCBI Taxonomy" id="504805"/>
    <lineage>
        <taxon>Bacteria</taxon>
        <taxon>Bacillati</taxon>
        <taxon>Actinomycetota</taxon>
        <taxon>Actinomycetes</taxon>
        <taxon>Streptosporangiales</taxon>
        <taxon>Streptosporangiaceae</taxon>
        <taxon>Sinosporangium</taxon>
    </lineage>
</organism>
<evidence type="ECO:0000256" key="2">
    <source>
        <dbReference type="SAM" id="Phobius"/>
    </source>
</evidence>
<keyword evidence="4" id="KW-1185">Reference proteome</keyword>
<evidence type="ECO:0000313" key="4">
    <source>
        <dbReference type="Proteomes" id="UP000198923"/>
    </source>
</evidence>